<gene>
    <name evidence="6" type="primary">AVEN_218647_1</name>
    <name evidence="6" type="ORF">TNCT_463101</name>
</gene>
<feature type="region of interest" description="Disordered" evidence="3">
    <location>
        <begin position="258"/>
        <end position="279"/>
    </location>
</feature>
<dbReference type="SUPFAM" id="SSF47576">
    <property type="entry name" value="Calponin-homology domain, CH-domain"/>
    <property type="match status" value="1"/>
</dbReference>
<dbReference type="InterPro" id="IPR017868">
    <property type="entry name" value="Filamin/ABP280_repeat-like"/>
</dbReference>
<feature type="repeat" description="Filamin" evidence="2">
    <location>
        <begin position="185"/>
        <end position="334"/>
    </location>
</feature>
<dbReference type="InterPro" id="IPR014756">
    <property type="entry name" value="Ig_E-set"/>
</dbReference>
<feature type="domain" description="Calponin-homology (CH)" evidence="5">
    <location>
        <begin position="61"/>
        <end position="164"/>
    </location>
</feature>
<evidence type="ECO:0000256" key="1">
    <source>
        <dbReference type="ARBA" id="ARBA00022737"/>
    </source>
</evidence>
<evidence type="ECO:0000259" key="5">
    <source>
        <dbReference type="PROSITE" id="PS50021"/>
    </source>
</evidence>
<sequence>MASIKKPGFKIETKPIIQRKRRKSDLVVMWQSFWDISLFVIMEIWTTIIGILETFKYIFVSDEVQEIRDWLQKYLPRVPNDFSESWRDGILLCKLLNKLQPGCYPDAEKLDTNFGLRNLSYAFHVLEARFDIIPKVAVEEVVTCSKNSSSKLIELLVQLKDKTQENENDKKIKTEPNESEEDKFNTSSDTKYCIAKGTGLMVGFAGRPASFVVFYSSLSDLNLVVEIKGPSGSGCSERITKRSPKKKNTIKPWKPCSPHDKFVRSSSNGEEKPILASGSQQKKAESERYYIPLEYEIKSNQINFTYVPVVQGDYRISILSHGQHVSDSPYLVIIEPTIRMPKNDNTAPAKSVLKCPSTRQISEEEHSEKPSVKFQEPNERRERLGKILKRQVLRYIVKIDGKDVVVDTDTIDNLAPSLLKMDYELQKRPLIRRNSWGFVGDAERKVSVIRQFCIDLEELEHQSAKMQRSQSVSFSSNSKTPVRKSSSYECEDIPFQTKLETVTEGMVSDFKASVLPGKEYDDVFAYLDNEFDSRTEIRRNVVSKTCENTESYSSLDDKFSKESSQNAVDLKQPYKTEQIGIPHNSKKVENVPQSHDKPVGHLTCASDDSARFNTLKNTEDNETAAIKPTNGKKQIIESLPQHGNSLNKEKKENELDFKTTKTKFSFGDSSISEFKDLINSENTFIEEKLCVKTDVRTLNNQYRPKNTIFSSCEDKKELLEDKESERIINIETQLNSCSNHENKNKETNHSLEGSQSVSLKENNIKSLLDKNVLNRENEQHISQKPFYFKVRNRRPAYSNTKMNRMRMKELLKYQCMNRRNPKRHAYSFDEMTKNLFGDSKTDNCKEFQSVLQNDESKDFFSLPNTESKIPRKNPASTELTNYSSNNNTESKNSEYRILKNDPNVGKHGIKMDSSVSNTYITGEGKIIFSNYLSNINNKTKLNRDESGLIVHQLASSPRKVYQTSSVNLPNNFNGYHPSKNSKENKKNYESVSSDKLELKFLNRINDSFIDINNTNRCTSKGVGNEKGYSISFGQFNFKHFNPPVQTNRESIVKRQIKLWENSVMKREEKPQLKQENELYFLPDLVNIKAKLKFWESAYNPSNEEDCKKINSDGMNQSEGKPNDATKSMSSGIASEDKHSNSAENTVSIEKNIEEKILLDTHQPRTQKRSFSDPGVLEPSNKDINDELEYENEVINQTSSKDEMSSSYDSNFVELSADDEESSVEYLCSTEDEYIDDEISENISTYWGDLSLVKEMKFYDTSEYEEFLQLMNSECFNEQCAAECKFFGIATYFGHVAVKNRFWVLTKGAGRGNLSASVQGFGQHDVVFVSVEYMQKDIYEITYQVLAPGLYLISNLKNSEIKNEFGNGSKNKSIGSGGFEVVRPIHDDLKFYWSKFRKDPRRAEIASLWFPERDSLHVSWVNRLLIFCINSSFEGTQTSQNA</sequence>
<dbReference type="CDD" id="cd00014">
    <property type="entry name" value="CH_SF"/>
    <property type="match status" value="1"/>
</dbReference>
<dbReference type="PROSITE" id="PS50021">
    <property type="entry name" value="CH"/>
    <property type="match status" value="1"/>
</dbReference>
<feature type="compositionally biased region" description="Basic and acidic residues" evidence="3">
    <location>
        <begin position="258"/>
        <end position="273"/>
    </location>
</feature>
<dbReference type="InterPro" id="IPR013783">
    <property type="entry name" value="Ig-like_fold"/>
</dbReference>
<feature type="transmembrane region" description="Helical" evidence="4">
    <location>
        <begin position="27"/>
        <end position="52"/>
    </location>
</feature>
<dbReference type="PANTHER" id="PTHR38537">
    <property type="entry name" value="JITTERBUG, ISOFORM N"/>
    <property type="match status" value="1"/>
</dbReference>
<dbReference type="InterPro" id="IPR001715">
    <property type="entry name" value="CH_dom"/>
</dbReference>
<evidence type="ECO:0000256" key="3">
    <source>
        <dbReference type="SAM" id="MobiDB-lite"/>
    </source>
</evidence>
<keyword evidence="4" id="KW-0472">Membrane</keyword>
<dbReference type="SMART" id="SM00033">
    <property type="entry name" value="CH"/>
    <property type="match status" value="1"/>
</dbReference>
<feature type="region of interest" description="Disordered" evidence="3">
    <location>
        <begin position="1162"/>
        <end position="1181"/>
    </location>
</feature>
<organism evidence="6 7">
    <name type="scientific">Trichonephila clavata</name>
    <name type="common">Joro spider</name>
    <name type="synonym">Nephila clavata</name>
    <dbReference type="NCBI Taxonomy" id="2740835"/>
    <lineage>
        <taxon>Eukaryota</taxon>
        <taxon>Metazoa</taxon>
        <taxon>Ecdysozoa</taxon>
        <taxon>Arthropoda</taxon>
        <taxon>Chelicerata</taxon>
        <taxon>Arachnida</taxon>
        <taxon>Araneae</taxon>
        <taxon>Araneomorphae</taxon>
        <taxon>Entelegynae</taxon>
        <taxon>Araneoidea</taxon>
        <taxon>Nephilidae</taxon>
        <taxon>Trichonephila</taxon>
    </lineage>
</organism>
<dbReference type="GO" id="GO:0051015">
    <property type="term" value="F:actin filament binding"/>
    <property type="evidence" value="ECO:0007669"/>
    <property type="project" value="InterPro"/>
</dbReference>
<feature type="region of interest" description="Disordered" evidence="3">
    <location>
        <begin position="964"/>
        <end position="988"/>
    </location>
</feature>
<evidence type="ECO:0000256" key="4">
    <source>
        <dbReference type="SAM" id="Phobius"/>
    </source>
</evidence>
<comment type="caution">
    <text evidence="6">The sequence shown here is derived from an EMBL/GenBank/DDBJ whole genome shotgun (WGS) entry which is preliminary data.</text>
</comment>
<accession>A0A8X6KQ72</accession>
<dbReference type="Gene3D" id="1.10.418.10">
    <property type="entry name" value="Calponin-like domain"/>
    <property type="match status" value="1"/>
</dbReference>
<dbReference type="InterPro" id="IPR044801">
    <property type="entry name" value="Filamin"/>
</dbReference>
<reference evidence="6" key="1">
    <citation type="submission" date="2020-07" db="EMBL/GenBank/DDBJ databases">
        <title>Multicomponent nature underlies the extraordinary mechanical properties of spider dragline silk.</title>
        <authorList>
            <person name="Kono N."/>
            <person name="Nakamura H."/>
            <person name="Mori M."/>
            <person name="Yoshida Y."/>
            <person name="Ohtoshi R."/>
            <person name="Malay A.D."/>
            <person name="Moran D.A.P."/>
            <person name="Tomita M."/>
            <person name="Numata K."/>
            <person name="Arakawa K."/>
        </authorList>
    </citation>
    <scope>NUCLEOTIDE SEQUENCE</scope>
</reference>
<feature type="region of interest" description="Disordered" evidence="3">
    <location>
        <begin position="165"/>
        <end position="185"/>
    </location>
</feature>
<keyword evidence="7" id="KW-1185">Reference proteome</keyword>
<dbReference type="PROSITE" id="PS50194">
    <property type="entry name" value="FILAMIN_REPEAT"/>
    <property type="match status" value="1"/>
</dbReference>
<dbReference type="Proteomes" id="UP000887116">
    <property type="component" value="Unassembled WGS sequence"/>
</dbReference>
<keyword evidence="4" id="KW-1133">Transmembrane helix</keyword>
<dbReference type="SUPFAM" id="SSF81296">
    <property type="entry name" value="E set domains"/>
    <property type="match status" value="2"/>
</dbReference>
<feature type="compositionally biased region" description="Low complexity" evidence="3">
    <location>
        <begin position="876"/>
        <end position="890"/>
    </location>
</feature>
<feature type="region of interest" description="Disordered" evidence="3">
    <location>
        <begin position="1102"/>
        <end position="1144"/>
    </location>
</feature>
<proteinExistence type="predicted"/>
<name>A0A8X6KQ72_TRICU</name>
<feature type="compositionally biased region" description="Polar residues" evidence="3">
    <location>
        <begin position="1112"/>
        <end position="1132"/>
    </location>
</feature>
<feature type="compositionally biased region" description="Basic and acidic residues" evidence="3">
    <location>
        <begin position="165"/>
        <end position="176"/>
    </location>
</feature>
<protein>
    <submittedName>
        <fullName evidence="6">Calponin-homology domain-containing protein</fullName>
    </submittedName>
</protein>
<evidence type="ECO:0000313" key="6">
    <source>
        <dbReference type="EMBL" id="GFQ78663.1"/>
    </source>
</evidence>
<evidence type="ECO:0000313" key="7">
    <source>
        <dbReference type="Proteomes" id="UP000887116"/>
    </source>
</evidence>
<dbReference type="EMBL" id="BMAO01021945">
    <property type="protein sequence ID" value="GFQ78663.1"/>
    <property type="molecule type" value="Genomic_DNA"/>
</dbReference>
<evidence type="ECO:0000256" key="2">
    <source>
        <dbReference type="PROSITE-ProRule" id="PRU00087"/>
    </source>
</evidence>
<dbReference type="InterPro" id="IPR036872">
    <property type="entry name" value="CH_dom_sf"/>
</dbReference>
<keyword evidence="4" id="KW-0812">Transmembrane</keyword>
<dbReference type="Gene3D" id="2.60.40.10">
    <property type="entry name" value="Immunoglobulins"/>
    <property type="match status" value="2"/>
</dbReference>
<dbReference type="GO" id="GO:0030036">
    <property type="term" value="P:actin cytoskeleton organization"/>
    <property type="evidence" value="ECO:0007669"/>
    <property type="project" value="InterPro"/>
</dbReference>
<dbReference type="PANTHER" id="PTHR38537:SF8">
    <property type="entry name" value="FILAMIN-A"/>
    <property type="match status" value="1"/>
</dbReference>
<dbReference type="Pfam" id="PF00307">
    <property type="entry name" value="CH"/>
    <property type="match status" value="1"/>
</dbReference>
<feature type="region of interest" description="Disordered" evidence="3">
    <location>
        <begin position="862"/>
        <end position="891"/>
    </location>
</feature>
<dbReference type="Pfam" id="PF00630">
    <property type="entry name" value="Filamin"/>
    <property type="match status" value="1"/>
</dbReference>
<dbReference type="OrthoDB" id="6425547at2759"/>
<feature type="compositionally biased region" description="Polar residues" evidence="3">
    <location>
        <begin position="964"/>
        <end position="973"/>
    </location>
</feature>
<keyword evidence="1" id="KW-0677">Repeat</keyword>